<dbReference type="AlphaFoldDB" id="A0A834X327"/>
<gene>
    <name evidence="6" type="ORF">G2W53_005893</name>
</gene>
<dbReference type="GO" id="GO:0005576">
    <property type="term" value="C:extracellular region"/>
    <property type="evidence" value="ECO:0007669"/>
    <property type="project" value="UniProtKB-SubCell"/>
</dbReference>
<accession>A0A834X327</accession>
<dbReference type="InterPro" id="IPR036908">
    <property type="entry name" value="RlpA-like_sf"/>
</dbReference>
<feature type="region of interest" description="Disordered" evidence="5">
    <location>
        <begin position="1"/>
        <end position="24"/>
    </location>
</feature>
<proteinExistence type="inferred from homology"/>
<reference evidence="6" key="1">
    <citation type="submission" date="2020-09" db="EMBL/GenBank/DDBJ databases">
        <title>Genome-Enabled Discovery of Anthraquinone Biosynthesis in Senna tora.</title>
        <authorList>
            <person name="Kang S.-H."/>
            <person name="Pandey R.P."/>
            <person name="Lee C.-M."/>
            <person name="Sim J.-S."/>
            <person name="Jeong J.-T."/>
            <person name="Choi B.-S."/>
            <person name="Jung M."/>
            <person name="Ginzburg D."/>
            <person name="Zhao K."/>
            <person name="Won S.Y."/>
            <person name="Oh T.-J."/>
            <person name="Yu Y."/>
            <person name="Kim N.-H."/>
            <person name="Lee O.R."/>
            <person name="Lee T.-H."/>
            <person name="Bashyal P."/>
            <person name="Kim T.-S."/>
            <person name="Lee W.-H."/>
            <person name="Kawkins C."/>
            <person name="Kim C.-K."/>
            <person name="Kim J.S."/>
            <person name="Ahn B.O."/>
            <person name="Rhee S.Y."/>
            <person name="Sohng J.K."/>
        </authorList>
    </citation>
    <scope>NUCLEOTIDE SEQUENCE</scope>
    <source>
        <tissue evidence="6">Leaf</tissue>
    </source>
</reference>
<evidence type="ECO:0000256" key="2">
    <source>
        <dbReference type="ARBA" id="ARBA00005592"/>
    </source>
</evidence>
<organism evidence="6 7">
    <name type="scientific">Senna tora</name>
    <dbReference type="NCBI Taxonomy" id="362788"/>
    <lineage>
        <taxon>Eukaryota</taxon>
        <taxon>Viridiplantae</taxon>
        <taxon>Streptophyta</taxon>
        <taxon>Embryophyta</taxon>
        <taxon>Tracheophyta</taxon>
        <taxon>Spermatophyta</taxon>
        <taxon>Magnoliopsida</taxon>
        <taxon>eudicotyledons</taxon>
        <taxon>Gunneridae</taxon>
        <taxon>Pentapetalae</taxon>
        <taxon>rosids</taxon>
        <taxon>fabids</taxon>
        <taxon>Fabales</taxon>
        <taxon>Fabaceae</taxon>
        <taxon>Caesalpinioideae</taxon>
        <taxon>Cassia clade</taxon>
        <taxon>Senna</taxon>
    </lineage>
</organism>
<dbReference type="EMBL" id="JAAIUW010000003">
    <property type="protein sequence ID" value="KAF7837411.1"/>
    <property type="molecule type" value="Genomic_DNA"/>
</dbReference>
<comment type="caution">
    <text evidence="6">The sequence shown here is derived from an EMBL/GenBank/DDBJ whole genome shotgun (WGS) entry which is preliminary data.</text>
</comment>
<comment type="similarity">
    <text evidence="2">Belongs to the kiwellin family.</text>
</comment>
<dbReference type="Pfam" id="PF24300">
    <property type="entry name" value="KWL1"/>
    <property type="match status" value="1"/>
</dbReference>
<dbReference type="InterPro" id="IPR039271">
    <property type="entry name" value="Kiwellin-like"/>
</dbReference>
<evidence type="ECO:0000256" key="5">
    <source>
        <dbReference type="SAM" id="MobiDB-lite"/>
    </source>
</evidence>
<dbReference type="Gene3D" id="2.40.40.10">
    <property type="entry name" value="RlpA-like domain"/>
    <property type="match status" value="1"/>
</dbReference>
<protein>
    <submittedName>
        <fullName evidence="6">Ripening-related protein grip22-like</fullName>
    </submittedName>
</protein>
<comment type="subcellular location">
    <subcellularLocation>
        <location evidence="1">Secreted</location>
    </subcellularLocation>
</comment>
<keyword evidence="4" id="KW-0732">Signal</keyword>
<keyword evidence="3" id="KW-0964">Secreted</keyword>
<dbReference type="PANTHER" id="PTHR33191">
    <property type="entry name" value="RIPENING-RELATED PROTEIN 2-RELATED"/>
    <property type="match status" value="1"/>
</dbReference>
<sequence>MQHANPMALTPLLSTPPALPPSSPSITLAPEVTVAAPPSATTSTILCPSEWWFAGKSRCHQKIRITARNGKSAVARVVDECDSVNGCDKEHAYQPPCKTNIVDASQTVWNDLGLDTNEGQQGAVWRREITVSEFTNSNPITNEKLNK</sequence>
<evidence type="ECO:0000256" key="3">
    <source>
        <dbReference type="ARBA" id="ARBA00022525"/>
    </source>
</evidence>
<keyword evidence="7" id="KW-1185">Reference proteome</keyword>
<evidence type="ECO:0000313" key="7">
    <source>
        <dbReference type="Proteomes" id="UP000634136"/>
    </source>
</evidence>
<dbReference type="PANTHER" id="PTHR33191:SF9">
    <property type="entry name" value="RIPENING-RELATED PROTEIN 2-RELATED"/>
    <property type="match status" value="1"/>
</dbReference>
<evidence type="ECO:0000313" key="6">
    <source>
        <dbReference type="EMBL" id="KAF7837411.1"/>
    </source>
</evidence>
<name>A0A834X327_9FABA</name>
<evidence type="ECO:0000256" key="1">
    <source>
        <dbReference type="ARBA" id="ARBA00004613"/>
    </source>
</evidence>
<dbReference type="OrthoDB" id="406505at2759"/>
<dbReference type="SUPFAM" id="SSF50685">
    <property type="entry name" value="Barwin-like endoglucanases"/>
    <property type="match status" value="1"/>
</dbReference>
<evidence type="ECO:0000256" key="4">
    <source>
        <dbReference type="ARBA" id="ARBA00022729"/>
    </source>
</evidence>
<dbReference type="Proteomes" id="UP000634136">
    <property type="component" value="Unassembled WGS sequence"/>
</dbReference>